<dbReference type="Proteomes" id="UP001499924">
    <property type="component" value="Unassembled WGS sequence"/>
</dbReference>
<gene>
    <name evidence="2" type="ORF">GCM10010531_09150</name>
</gene>
<proteinExistence type="predicted"/>
<dbReference type="InterPro" id="IPR029058">
    <property type="entry name" value="AB_hydrolase_fold"/>
</dbReference>
<evidence type="ECO:0000313" key="3">
    <source>
        <dbReference type="Proteomes" id="UP001499924"/>
    </source>
</evidence>
<feature type="domain" description="AB hydrolase-1" evidence="1">
    <location>
        <begin position="5"/>
        <end position="217"/>
    </location>
</feature>
<dbReference type="PANTHER" id="PTHR37017:SF11">
    <property type="entry name" value="ESTERASE_LIPASE_THIOESTERASE DOMAIN-CONTAINING PROTEIN"/>
    <property type="match status" value="1"/>
</dbReference>
<dbReference type="PANTHER" id="PTHR37017">
    <property type="entry name" value="AB HYDROLASE-1 DOMAIN-CONTAINING PROTEIN-RELATED"/>
    <property type="match status" value="1"/>
</dbReference>
<evidence type="ECO:0000259" key="1">
    <source>
        <dbReference type="Pfam" id="PF12697"/>
    </source>
</evidence>
<dbReference type="RefSeq" id="WP_344687398.1">
    <property type="nucleotide sequence ID" value="NZ_BAAAVV010000002.1"/>
</dbReference>
<accession>A0ABP6NWB3</accession>
<dbReference type="Gene3D" id="3.40.50.1820">
    <property type="entry name" value="alpha/beta hydrolase"/>
    <property type="match status" value="1"/>
</dbReference>
<comment type="caution">
    <text evidence="2">The sequence shown here is derived from an EMBL/GenBank/DDBJ whole genome shotgun (WGS) entry which is preliminary data.</text>
</comment>
<dbReference type="InterPro" id="IPR052897">
    <property type="entry name" value="Sec-Metab_Biosynth_Hydrolase"/>
</dbReference>
<dbReference type="EMBL" id="BAAAVV010000002">
    <property type="protein sequence ID" value="GAA3159872.1"/>
    <property type="molecule type" value="Genomic_DNA"/>
</dbReference>
<dbReference type="InterPro" id="IPR000073">
    <property type="entry name" value="AB_hydrolase_1"/>
</dbReference>
<evidence type="ECO:0000313" key="2">
    <source>
        <dbReference type="EMBL" id="GAA3159872.1"/>
    </source>
</evidence>
<keyword evidence="3" id="KW-1185">Reference proteome</keyword>
<dbReference type="GO" id="GO:0016787">
    <property type="term" value="F:hydrolase activity"/>
    <property type="evidence" value="ECO:0007669"/>
    <property type="project" value="UniProtKB-KW"/>
</dbReference>
<protein>
    <submittedName>
        <fullName evidence="2">Alpha/beta fold hydrolase</fullName>
    </submittedName>
</protein>
<organism evidence="2 3">
    <name type="scientific">Blastococcus jejuensis</name>
    <dbReference type="NCBI Taxonomy" id="351224"/>
    <lineage>
        <taxon>Bacteria</taxon>
        <taxon>Bacillati</taxon>
        <taxon>Actinomycetota</taxon>
        <taxon>Actinomycetes</taxon>
        <taxon>Geodermatophilales</taxon>
        <taxon>Geodermatophilaceae</taxon>
        <taxon>Blastococcus</taxon>
    </lineage>
</organism>
<name>A0ABP6NWB3_9ACTN</name>
<reference evidence="3" key="1">
    <citation type="journal article" date="2019" name="Int. J. Syst. Evol. Microbiol.">
        <title>The Global Catalogue of Microorganisms (GCM) 10K type strain sequencing project: providing services to taxonomists for standard genome sequencing and annotation.</title>
        <authorList>
            <consortium name="The Broad Institute Genomics Platform"/>
            <consortium name="The Broad Institute Genome Sequencing Center for Infectious Disease"/>
            <person name="Wu L."/>
            <person name="Ma J."/>
        </authorList>
    </citation>
    <scope>NUCLEOTIDE SEQUENCE [LARGE SCALE GENOMIC DNA]</scope>
    <source>
        <strain evidence="3">JCM 15614</strain>
    </source>
</reference>
<dbReference type="Pfam" id="PF12697">
    <property type="entry name" value="Abhydrolase_6"/>
    <property type="match status" value="1"/>
</dbReference>
<keyword evidence="2" id="KW-0378">Hydrolase</keyword>
<sequence>MTTFVLVPGVCHGRWWYDPVIERLAEQGHTASAVSLSGLGAHDQLDRMRPINLDVHISEATSSVILSQDPGGAVLVGHDYGGSVITGVADRLPYYVRALVYVDAFVPDDGDSCYSLTDDEQREWWLGDAGAEDAVQPLPHFDPRARPHPRATLLQRIQLTGAWETVPAKHYVAATDWPRQSPFAPIVERVRADPAWTVHEWPTGHDVLAEGPERLLELLAQFETVLEPEEW</sequence>
<dbReference type="SUPFAM" id="SSF53474">
    <property type="entry name" value="alpha/beta-Hydrolases"/>
    <property type="match status" value="1"/>
</dbReference>